<dbReference type="GO" id="GO:0009252">
    <property type="term" value="P:peptidoglycan biosynthetic process"/>
    <property type="evidence" value="ECO:0007669"/>
    <property type="project" value="UniProtKB-UniRule"/>
</dbReference>
<dbReference type="EMBL" id="CP035503">
    <property type="protein sequence ID" value="QDL37630.1"/>
    <property type="molecule type" value="Genomic_DNA"/>
</dbReference>
<dbReference type="Gene3D" id="3.30.1490.480">
    <property type="entry name" value="Endolytic murein transglycosylase"/>
    <property type="match status" value="1"/>
</dbReference>
<dbReference type="OrthoDB" id="9814591at2"/>
<dbReference type="Gene3D" id="3.30.160.60">
    <property type="entry name" value="Classic Zinc Finger"/>
    <property type="match status" value="1"/>
</dbReference>
<dbReference type="GO" id="GO:0008932">
    <property type="term" value="F:lytic endotransglycosylase activity"/>
    <property type="evidence" value="ECO:0007669"/>
    <property type="project" value="UniProtKB-UniRule"/>
</dbReference>
<keyword evidence="7" id="KW-0997">Cell inner membrane</keyword>
<evidence type="ECO:0000256" key="7">
    <source>
        <dbReference type="HAMAP-Rule" id="MF_02065"/>
    </source>
</evidence>
<evidence type="ECO:0000256" key="6">
    <source>
        <dbReference type="ARBA" id="ARBA00023316"/>
    </source>
</evidence>
<comment type="function">
    <text evidence="7">Functions as a peptidoglycan terminase that cleaves nascent peptidoglycan strands endolytically to terminate their elongation.</text>
</comment>
<keyword evidence="5 7" id="KW-0456">Lyase</keyword>
<accession>A0A515DB68</accession>
<keyword evidence="2 7" id="KW-0812">Transmembrane</keyword>
<dbReference type="PANTHER" id="PTHR30518:SF2">
    <property type="entry name" value="ENDOLYTIC MUREIN TRANSGLYCOSYLASE"/>
    <property type="match status" value="1"/>
</dbReference>
<dbReference type="GO" id="GO:0005886">
    <property type="term" value="C:plasma membrane"/>
    <property type="evidence" value="ECO:0007669"/>
    <property type="project" value="UniProtKB-UniRule"/>
</dbReference>
<reference evidence="8 9" key="1">
    <citation type="submission" date="2019-01" db="EMBL/GenBank/DDBJ databases">
        <title>Genomic insights into a novel species Rhodoferax sp.</title>
        <authorList>
            <person name="Jin L."/>
        </authorList>
    </citation>
    <scope>NUCLEOTIDE SEQUENCE [LARGE SCALE GENOMIC DNA]</scope>
    <source>
        <strain evidence="8 9">CHu59-6-5</strain>
    </source>
</reference>
<dbReference type="CDD" id="cd08010">
    <property type="entry name" value="MltG_like"/>
    <property type="match status" value="1"/>
</dbReference>
<keyword evidence="9" id="KW-1185">Reference proteome</keyword>
<dbReference type="KEGG" id="rhf:EUB48_10380"/>
<evidence type="ECO:0000256" key="4">
    <source>
        <dbReference type="ARBA" id="ARBA00023136"/>
    </source>
</evidence>
<feature type="site" description="Important for catalytic activity" evidence="7">
    <location>
        <position position="229"/>
    </location>
</feature>
<dbReference type="EC" id="4.2.2.29" evidence="7"/>
<protein>
    <recommendedName>
        <fullName evidence="7">Endolytic murein transglycosylase</fullName>
        <ecNumber evidence="7">4.2.2.29</ecNumber>
    </recommendedName>
    <alternativeName>
        <fullName evidence="7">Peptidoglycan lytic transglycosylase</fullName>
    </alternativeName>
    <alternativeName>
        <fullName evidence="7">Peptidoglycan polymerization terminase</fullName>
    </alternativeName>
</protein>
<keyword evidence="4 7" id="KW-0472">Membrane</keyword>
<proteinExistence type="inferred from homology"/>
<comment type="similarity">
    <text evidence="7">Belongs to the transglycosylase MltG family.</text>
</comment>
<evidence type="ECO:0000313" key="9">
    <source>
        <dbReference type="Proteomes" id="UP000316798"/>
    </source>
</evidence>
<evidence type="ECO:0000256" key="2">
    <source>
        <dbReference type="ARBA" id="ARBA00022692"/>
    </source>
</evidence>
<dbReference type="Proteomes" id="UP000316798">
    <property type="component" value="Chromosome"/>
</dbReference>
<dbReference type="PANTHER" id="PTHR30518">
    <property type="entry name" value="ENDOLYTIC MUREIN TRANSGLYCOSYLASE"/>
    <property type="match status" value="1"/>
</dbReference>
<organism evidence="8 9">
    <name type="scientific">Rhodoferax sediminis</name>
    <dbReference type="NCBI Taxonomy" id="2509614"/>
    <lineage>
        <taxon>Bacteria</taxon>
        <taxon>Pseudomonadati</taxon>
        <taxon>Pseudomonadota</taxon>
        <taxon>Betaproteobacteria</taxon>
        <taxon>Burkholderiales</taxon>
        <taxon>Comamonadaceae</taxon>
        <taxon>Rhodoferax</taxon>
    </lineage>
</organism>
<sequence>MPGSFPRGDRAVRRLLLGLFFLLALGAGAAAWWLHQPLVLTPARMVPGTTSLDLSIEPGTTPRGVAQAVADAGVQVNPQALFWWFRLSGQARRIKAGSYEINPGATPRSVLGMLVRGEETLRTVTLVEGWNFRQFRDALAKAEQLRPDTQGLSDDSIMTALGRPGLSPEGRFYPDTYSYAKGSSDLAVLKRAMRLMDTRLASAWAQRSPDLPIKTPDEALVLASIVEKETGRAGDRPMIAGVFCNRLRLGMMLQTDPTVIYGLGARFDGNLHKSDLLLDTPWNTYTRSGLPPTPIAMPGKGALMAAVQPLATKALYFVARGDGSSQFSASLDEHNRAVNQFQRGQNPRSPQNP</sequence>
<comment type="catalytic activity">
    <reaction evidence="7">
        <text>a peptidoglycan chain = a peptidoglycan chain with N-acetyl-1,6-anhydromuramyl-[peptide] at the reducing end + a peptidoglycan chain with N-acetylglucosamine at the non-reducing end.</text>
        <dbReference type="EC" id="4.2.2.29"/>
    </reaction>
</comment>
<dbReference type="GO" id="GO:0071555">
    <property type="term" value="P:cell wall organization"/>
    <property type="evidence" value="ECO:0007669"/>
    <property type="project" value="UniProtKB-KW"/>
</dbReference>
<dbReference type="HAMAP" id="MF_02065">
    <property type="entry name" value="MltG"/>
    <property type="match status" value="1"/>
</dbReference>
<dbReference type="AlphaFoldDB" id="A0A515DB68"/>
<gene>
    <name evidence="7 8" type="primary">mltG</name>
    <name evidence="8" type="ORF">EUB48_10380</name>
</gene>
<evidence type="ECO:0000256" key="5">
    <source>
        <dbReference type="ARBA" id="ARBA00023239"/>
    </source>
</evidence>
<evidence type="ECO:0000256" key="1">
    <source>
        <dbReference type="ARBA" id="ARBA00022475"/>
    </source>
</evidence>
<keyword evidence="6 7" id="KW-0961">Cell wall biogenesis/degradation</keyword>
<evidence type="ECO:0000313" key="8">
    <source>
        <dbReference type="EMBL" id="QDL37630.1"/>
    </source>
</evidence>
<keyword evidence="3 7" id="KW-1133">Transmembrane helix</keyword>
<dbReference type="InterPro" id="IPR003770">
    <property type="entry name" value="MLTG-like"/>
</dbReference>
<name>A0A515DB68_9BURK</name>
<dbReference type="Pfam" id="PF02618">
    <property type="entry name" value="YceG"/>
    <property type="match status" value="1"/>
</dbReference>
<evidence type="ECO:0000256" key="3">
    <source>
        <dbReference type="ARBA" id="ARBA00022989"/>
    </source>
</evidence>
<keyword evidence="1 7" id="KW-1003">Cell membrane</keyword>
<dbReference type="NCBIfam" id="TIGR00247">
    <property type="entry name" value="endolytic transglycosylase MltG"/>
    <property type="match status" value="1"/>
</dbReference>